<protein>
    <submittedName>
        <fullName evidence="1">Uncharacterized protein</fullName>
    </submittedName>
</protein>
<proteinExistence type="predicted"/>
<keyword evidence="2" id="KW-1185">Reference proteome</keyword>
<organism evidence="1 2">
    <name type="scientific">Paramecium sonneborni</name>
    <dbReference type="NCBI Taxonomy" id="65129"/>
    <lineage>
        <taxon>Eukaryota</taxon>
        <taxon>Sar</taxon>
        <taxon>Alveolata</taxon>
        <taxon>Ciliophora</taxon>
        <taxon>Intramacronucleata</taxon>
        <taxon>Oligohymenophorea</taxon>
        <taxon>Peniculida</taxon>
        <taxon>Parameciidae</taxon>
        <taxon>Paramecium</taxon>
    </lineage>
</organism>
<evidence type="ECO:0000313" key="2">
    <source>
        <dbReference type="Proteomes" id="UP000692954"/>
    </source>
</evidence>
<dbReference type="EMBL" id="CAJJDN010000115">
    <property type="protein sequence ID" value="CAD8117955.1"/>
    <property type="molecule type" value="Genomic_DNA"/>
</dbReference>
<gene>
    <name evidence="1" type="ORF">PSON_ATCC_30995.1.T1150145</name>
</gene>
<name>A0A8S1QSR0_9CILI</name>
<dbReference type="AlphaFoldDB" id="A0A8S1QSR0"/>
<comment type="caution">
    <text evidence="1">The sequence shown here is derived from an EMBL/GenBank/DDBJ whole genome shotgun (WGS) entry which is preliminary data.</text>
</comment>
<reference evidence="1" key="1">
    <citation type="submission" date="2021-01" db="EMBL/GenBank/DDBJ databases">
        <authorList>
            <consortium name="Genoscope - CEA"/>
            <person name="William W."/>
        </authorList>
    </citation>
    <scope>NUCLEOTIDE SEQUENCE</scope>
</reference>
<evidence type="ECO:0000313" key="1">
    <source>
        <dbReference type="EMBL" id="CAD8117955.1"/>
    </source>
</evidence>
<dbReference type="Proteomes" id="UP000692954">
    <property type="component" value="Unassembled WGS sequence"/>
</dbReference>
<sequence>MKDQFLLECMLFQQWQWMDDVHRGIEQIIEVFESRRSLIENITQI</sequence>
<accession>A0A8S1QSR0</accession>